<dbReference type="Proteomes" id="UP000253501">
    <property type="component" value="Unassembled WGS sequence"/>
</dbReference>
<sequence length="112" mass="12928">MVDENYKPWRQRWLQWHARSLLASVVALAEAERESYLDRMRAAYCDLGDFPESEIDFIFRRVSRGIRKLGPCPGVFEVSPLTQLRIRAQGLRLMADASRLIPEELPIAEGKP</sequence>
<evidence type="ECO:0000313" key="2">
    <source>
        <dbReference type="Proteomes" id="UP000253501"/>
    </source>
</evidence>
<gene>
    <name evidence="1" type="ORF">DDK22_13560</name>
</gene>
<evidence type="ECO:0000313" key="1">
    <source>
        <dbReference type="EMBL" id="RCJ07918.1"/>
    </source>
</evidence>
<protein>
    <submittedName>
        <fullName evidence="1">Uncharacterized protein</fullName>
    </submittedName>
</protein>
<dbReference type="AlphaFoldDB" id="A0A367PJD5"/>
<name>A0A367PJD5_CUPNE</name>
<dbReference type="EMBL" id="QDHA01000033">
    <property type="protein sequence ID" value="RCJ07918.1"/>
    <property type="molecule type" value="Genomic_DNA"/>
</dbReference>
<proteinExistence type="predicted"/>
<reference evidence="1 2" key="1">
    <citation type="submission" date="2018-04" db="EMBL/GenBank/DDBJ databases">
        <title>Cupriavidus necator CR12 genome sequencing and assembly.</title>
        <authorList>
            <person name="Ben Fekih I."/>
            <person name="Mazhar H.S."/>
            <person name="Bello S.K."/>
            <person name="Rensing C."/>
        </authorList>
    </citation>
    <scope>NUCLEOTIDE SEQUENCE [LARGE SCALE GENOMIC DNA]</scope>
    <source>
        <strain evidence="1 2">CR12</strain>
    </source>
</reference>
<organism evidence="1 2">
    <name type="scientific">Cupriavidus necator</name>
    <name type="common">Alcaligenes eutrophus</name>
    <name type="synonym">Ralstonia eutropha</name>
    <dbReference type="NCBI Taxonomy" id="106590"/>
    <lineage>
        <taxon>Bacteria</taxon>
        <taxon>Pseudomonadati</taxon>
        <taxon>Pseudomonadota</taxon>
        <taxon>Betaproteobacteria</taxon>
        <taxon>Burkholderiales</taxon>
        <taxon>Burkholderiaceae</taxon>
        <taxon>Cupriavidus</taxon>
    </lineage>
</organism>
<comment type="caution">
    <text evidence="1">The sequence shown here is derived from an EMBL/GenBank/DDBJ whole genome shotgun (WGS) entry which is preliminary data.</text>
</comment>
<accession>A0A367PJD5</accession>